<evidence type="ECO:0000256" key="14">
    <source>
        <dbReference type="SAM" id="Phobius"/>
    </source>
</evidence>
<evidence type="ECO:0000256" key="11">
    <source>
        <dbReference type="ARBA" id="ARBA00023170"/>
    </source>
</evidence>
<keyword evidence="7" id="KW-0552">Olfaction</keyword>
<keyword evidence="5" id="KW-0716">Sensory transduction</keyword>
<keyword evidence="4" id="KW-1003">Cell membrane</keyword>
<comment type="subcellular location">
    <subcellularLocation>
        <location evidence="2">Cell membrane</location>
        <topology evidence="2">Multi-pass membrane protein</topology>
    </subcellularLocation>
</comment>
<comment type="similarity">
    <text evidence="3">Belongs to the CD36 family.</text>
</comment>
<evidence type="ECO:0000256" key="10">
    <source>
        <dbReference type="ARBA" id="ARBA00023157"/>
    </source>
</evidence>
<dbReference type="GO" id="GO:0005886">
    <property type="term" value="C:plasma membrane"/>
    <property type="evidence" value="ECO:0007669"/>
    <property type="project" value="UniProtKB-SubCell"/>
</dbReference>
<dbReference type="InterPro" id="IPR002159">
    <property type="entry name" value="CD36_fam"/>
</dbReference>
<comment type="function">
    <text evidence="1">Plays an olfactory role that is not restricted to pheromone sensitivity.</text>
</comment>
<keyword evidence="8 14" id="KW-1133">Transmembrane helix</keyword>
<evidence type="ECO:0000256" key="5">
    <source>
        <dbReference type="ARBA" id="ARBA00022606"/>
    </source>
</evidence>
<dbReference type="GO" id="GO:0005737">
    <property type="term" value="C:cytoplasm"/>
    <property type="evidence" value="ECO:0007669"/>
    <property type="project" value="TreeGrafter"/>
</dbReference>
<feature type="transmembrane region" description="Helical" evidence="14">
    <location>
        <begin position="465"/>
        <end position="487"/>
    </location>
</feature>
<keyword evidence="9 14" id="KW-0472">Membrane</keyword>
<dbReference type="GO" id="GO:0007608">
    <property type="term" value="P:sensory perception of smell"/>
    <property type="evidence" value="ECO:0007669"/>
    <property type="project" value="UniProtKB-KW"/>
</dbReference>
<evidence type="ECO:0000256" key="4">
    <source>
        <dbReference type="ARBA" id="ARBA00022475"/>
    </source>
</evidence>
<keyword evidence="11" id="KW-0675">Receptor</keyword>
<evidence type="ECO:0000256" key="8">
    <source>
        <dbReference type="ARBA" id="ARBA00022989"/>
    </source>
</evidence>
<proteinExistence type="evidence at transcript level"/>
<evidence type="ECO:0000313" key="15">
    <source>
        <dbReference type="EMBL" id="AOT85635.1"/>
    </source>
</evidence>
<dbReference type="Pfam" id="PF01130">
    <property type="entry name" value="CD36"/>
    <property type="match status" value="1"/>
</dbReference>
<protein>
    <recommendedName>
        <fullName evidence="13">Sensory neuron membrane protein 1</fullName>
    </recommendedName>
</protein>
<keyword evidence="10" id="KW-1015">Disulfide bond</keyword>
<evidence type="ECO:0000256" key="9">
    <source>
        <dbReference type="ARBA" id="ARBA00023136"/>
    </source>
</evidence>
<dbReference type="GO" id="GO:0005044">
    <property type="term" value="F:scavenger receptor activity"/>
    <property type="evidence" value="ECO:0007669"/>
    <property type="project" value="TreeGrafter"/>
</dbReference>
<dbReference type="AlphaFoldDB" id="A0A1D8GZH1"/>
<accession>A0A1D8GZH1</accession>
<reference evidence="15" key="1">
    <citation type="journal article" date="2016" name="Front. Cell. Neurosci.">
        <title>A Sex Pheromone Receptor in the Hessian Fly Mayetiola destructor (Diptera, Cecidomyiidae).</title>
        <authorList>
            <person name="Andersson M.N."/>
            <person name="Corcoran J.A."/>
            <person name="Zhang D.D."/>
            <person name="Hillbur Y."/>
            <person name="Newcomb R.D."/>
            <person name="Lofstedt C."/>
        </authorList>
    </citation>
    <scope>NUCLEOTIDE SEQUENCE</scope>
</reference>
<evidence type="ECO:0000256" key="13">
    <source>
        <dbReference type="ARBA" id="ARBA00040646"/>
    </source>
</evidence>
<evidence type="ECO:0000256" key="6">
    <source>
        <dbReference type="ARBA" id="ARBA00022692"/>
    </source>
</evidence>
<keyword evidence="12" id="KW-0325">Glycoprotein</keyword>
<evidence type="ECO:0000256" key="12">
    <source>
        <dbReference type="ARBA" id="ARBA00023180"/>
    </source>
</evidence>
<dbReference type="PANTHER" id="PTHR11923:SF69">
    <property type="entry name" value="SENSORY NEURON MEMBRANE PROTEIN 1"/>
    <property type="match status" value="1"/>
</dbReference>
<evidence type="ECO:0000256" key="3">
    <source>
        <dbReference type="ARBA" id="ARBA00010532"/>
    </source>
</evidence>
<name>A0A1D8GZH1_MAYDE</name>
<evidence type="ECO:0000256" key="7">
    <source>
        <dbReference type="ARBA" id="ARBA00022725"/>
    </source>
</evidence>
<dbReference type="PRINTS" id="PR01609">
    <property type="entry name" value="CD36FAMILY"/>
</dbReference>
<dbReference type="EMBL" id="KX661035">
    <property type="protein sequence ID" value="AOT85635.1"/>
    <property type="molecule type" value="mRNA"/>
</dbReference>
<sequence>MVLLKFLKTLDYGKFANRSVMTLLFGIIVLGVIVPMVLKFVVKSQLRVTPGSKNRALFERIPFALDLEIYLYNISNPQEVVNGGKPKLHEIGPFFFDEYKHKENIIDNGIDDTIEYDYVNTFIYRPEKNGPGLTGDEIVTVAHPMMMPLLLAVNIERAELLDFIMVAIDGLFNSPSDVFYTGPVKNLLFDGIKINCSSDSFEVGAVCSELDSDDYPQVKKISDTEFTFSIFGNSNGTSIGRFRAKCGKESIKELGKVVAFNDETQLEVWDGDDCNKIMGTDGTIFPPFQTKKHDYLIFTPQLCRTLTAKHVGQSKYSGVKTQRFKIKMGIENAKNQTCYCRDVDKCPPEGTFDLYPCSGVPITVSAPHFYNADPAILEKLDGLSPNKEKHAFNLDFYQYAGAPMSAHGRVQLSFEVVPIENVELMSNFQEMFLPFLRIDEGTDLNRKFTNMIKYQLYIVRSVLRFLKYICIIGGLVGIVLACVGHFFQMDEEKAANIIVEAASEKQPANLNG</sequence>
<feature type="transmembrane region" description="Helical" evidence="14">
    <location>
        <begin position="20"/>
        <end position="42"/>
    </location>
</feature>
<evidence type="ECO:0000256" key="1">
    <source>
        <dbReference type="ARBA" id="ARBA00003156"/>
    </source>
</evidence>
<organism evidence="15">
    <name type="scientific">Mayetiola destructor</name>
    <name type="common">Hessian fly</name>
    <dbReference type="NCBI Taxonomy" id="39758"/>
    <lineage>
        <taxon>Eukaryota</taxon>
        <taxon>Metazoa</taxon>
        <taxon>Ecdysozoa</taxon>
        <taxon>Arthropoda</taxon>
        <taxon>Hexapoda</taxon>
        <taxon>Insecta</taxon>
        <taxon>Pterygota</taxon>
        <taxon>Neoptera</taxon>
        <taxon>Endopterygota</taxon>
        <taxon>Diptera</taxon>
        <taxon>Nematocera</taxon>
        <taxon>Sciaroidea</taxon>
        <taxon>Cecidomyiidae</taxon>
        <taxon>Mayetiola</taxon>
    </lineage>
</organism>
<keyword evidence="6 14" id="KW-0812">Transmembrane</keyword>
<evidence type="ECO:0000256" key="2">
    <source>
        <dbReference type="ARBA" id="ARBA00004651"/>
    </source>
</evidence>
<dbReference type="PANTHER" id="PTHR11923">
    <property type="entry name" value="SCAVENGER RECEPTOR CLASS B TYPE-1 SR-B1"/>
    <property type="match status" value="1"/>
</dbReference>